<keyword evidence="15" id="KW-1185">Reference proteome</keyword>
<accession>A0A3Q2PAX6</accession>
<dbReference type="InterPro" id="IPR001881">
    <property type="entry name" value="EGF-like_Ca-bd_dom"/>
</dbReference>
<comment type="caution">
    <text evidence="10">Lacks conserved residue(s) required for the propagation of feature annotation.</text>
</comment>
<dbReference type="FunFam" id="2.10.25.10:FF:000004">
    <property type="entry name" value="Neurogenic locus notch 1"/>
    <property type="match status" value="1"/>
</dbReference>
<dbReference type="SUPFAM" id="SSF57196">
    <property type="entry name" value="EGF/Laminin"/>
    <property type="match status" value="1"/>
</dbReference>
<keyword evidence="5" id="KW-0677">Repeat</keyword>
<evidence type="ECO:0000256" key="2">
    <source>
        <dbReference type="ARBA" id="ARBA00022536"/>
    </source>
</evidence>
<evidence type="ECO:0000256" key="3">
    <source>
        <dbReference type="ARBA" id="ARBA00022692"/>
    </source>
</evidence>
<dbReference type="SMART" id="SM00181">
    <property type="entry name" value="EGF"/>
    <property type="match status" value="6"/>
</dbReference>
<dbReference type="GO" id="GO:0007157">
    <property type="term" value="P:heterophilic cell-cell adhesion via plasma membrane cell adhesion molecules"/>
    <property type="evidence" value="ECO:0007669"/>
    <property type="project" value="TreeGrafter"/>
</dbReference>
<reference evidence="14" key="2">
    <citation type="submission" date="2025-09" db="UniProtKB">
        <authorList>
            <consortium name="Ensembl"/>
        </authorList>
    </citation>
    <scope>IDENTIFICATION</scope>
</reference>
<evidence type="ECO:0000256" key="1">
    <source>
        <dbReference type="ARBA" id="ARBA00004479"/>
    </source>
</evidence>
<feature type="domain" description="EGF-like" evidence="13">
    <location>
        <begin position="228"/>
        <end position="264"/>
    </location>
</feature>
<dbReference type="FunFam" id="2.10.25.10:FF:000143">
    <property type="entry name" value="Protein crumbs 1"/>
    <property type="match status" value="1"/>
</dbReference>
<dbReference type="InterPro" id="IPR002049">
    <property type="entry name" value="LE_dom"/>
</dbReference>
<evidence type="ECO:0000313" key="14">
    <source>
        <dbReference type="Ensembl" id="ENSFHEP00000009567.1"/>
    </source>
</evidence>
<dbReference type="SUPFAM" id="SSF57184">
    <property type="entry name" value="Growth factor receptor domain"/>
    <property type="match status" value="1"/>
</dbReference>
<feature type="domain" description="EGF-like" evidence="13">
    <location>
        <begin position="185"/>
        <end position="226"/>
    </location>
</feature>
<dbReference type="PROSITE" id="PS50026">
    <property type="entry name" value="EGF_3"/>
    <property type="match status" value="4"/>
</dbReference>
<dbReference type="SMART" id="SM00179">
    <property type="entry name" value="EGF_CA"/>
    <property type="match status" value="4"/>
</dbReference>
<feature type="disulfide bond" evidence="10">
    <location>
        <begin position="216"/>
        <end position="225"/>
    </location>
</feature>
<dbReference type="FunFam" id="2.10.25.10:FF:000018">
    <property type="entry name" value="Delta-like 1"/>
    <property type="match status" value="1"/>
</dbReference>
<dbReference type="PROSITE" id="PS01187">
    <property type="entry name" value="EGF_CA"/>
    <property type="match status" value="1"/>
</dbReference>
<keyword evidence="8 10" id="KW-1015">Disulfide bond</keyword>
<dbReference type="Proteomes" id="UP000265000">
    <property type="component" value="Unplaced"/>
</dbReference>
<keyword evidence="6 12" id="KW-1133">Transmembrane helix</keyword>
<feature type="disulfide bond" evidence="10">
    <location>
        <begin position="173"/>
        <end position="182"/>
    </location>
</feature>
<comment type="subcellular location">
    <subcellularLocation>
        <location evidence="1">Membrane</location>
        <topology evidence="1">Single-pass type I membrane protein</topology>
    </subcellularLocation>
</comment>
<keyword evidence="4" id="KW-0732">Signal</keyword>
<evidence type="ECO:0000256" key="11">
    <source>
        <dbReference type="SAM" id="MobiDB-lite"/>
    </source>
</evidence>
<dbReference type="PROSITE" id="PS01186">
    <property type="entry name" value="EGF_2"/>
    <property type="match status" value="5"/>
</dbReference>
<dbReference type="FunFam" id="2.10.25.10:FF:000118">
    <property type="entry name" value="protein delta homolog 2"/>
    <property type="match status" value="2"/>
</dbReference>
<dbReference type="AlphaFoldDB" id="A0A3Q2PAX6"/>
<feature type="disulfide bond" evidence="10">
    <location>
        <begin position="254"/>
        <end position="263"/>
    </location>
</feature>
<feature type="transmembrane region" description="Helical" evidence="12">
    <location>
        <begin position="346"/>
        <end position="368"/>
    </location>
</feature>
<keyword evidence="2 10" id="KW-0245">EGF-like domain</keyword>
<reference evidence="14" key="1">
    <citation type="submission" date="2025-08" db="UniProtKB">
        <authorList>
            <consortium name="Ensembl"/>
        </authorList>
    </citation>
    <scope>IDENTIFICATION</scope>
</reference>
<dbReference type="InterPro" id="IPR000152">
    <property type="entry name" value="EGF-type_Asp/Asn_hydroxyl_site"/>
</dbReference>
<evidence type="ECO:0000259" key="13">
    <source>
        <dbReference type="PROSITE" id="PS50026"/>
    </source>
</evidence>
<dbReference type="GO" id="GO:0005886">
    <property type="term" value="C:plasma membrane"/>
    <property type="evidence" value="ECO:0007669"/>
    <property type="project" value="TreeGrafter"/>
</dbReference>
<evidence type="ECO:0000256" key="9">
    <source>
        <dbReference type="ARBA" id="ARBA00023180"/>
    </source>
</evidence>
<dbReference type="GeneTree" id="ENSGT00940000160761"/>
<dbReference type="Pfam" id="PF21700">
    <property type="entry name" value="EGF_DL_JAG"/>
    <property type="match status" value="1"/>
</dbReference>
<evidence type="ECO:0000256" key="7">
    <source>
        <dbReference type="ARBA" id="ARBA00023136"/>
    </source>
</evidence>
<evidence type="ECO:0000256" key="8">
    <source>
        <dbReference type="ARBA" id="ARBA00023157"/>
    </source>
</evidence>
<sequence length="422" mass="44410">MRATRTPAVIQACRFLSLQSQLFPGIPACLPDSRRRGLRGGGAGGGAGRRLAAVDMAAVRAAAGLLLLSCCRLAILAPPCAGSDCSCNLTNSRCDEFGVCRCDPGWEGELCERCVTMPGCVHGSCLQPWQCTCEAGWGGRFCDKDLSVCSQTQPCHNGATCLLEDSGDFRCLCPHGFHGPACEKRMGPCHQRRSPCKNGGLCEDADGFAAELACRCLAGFTGSRCETDIDDCLMGPCASGATCVDGLNRFSCLCPAGFTGRFCTVNTDDCISQPCLNGGRCLDRAGGFSCLCQAGFSGTTCETARPPNASRPVWTTPGWDSGRPDSRKVKVTVKERGAAGLSDLQLIIVLVLTGVTLGAVALTAALVLRGRCRARGQPACCSSPPPEAGSRSRQEHGDAAEHRISFLNVTEPQKKKLNTEVI</sequence>
<evidence type="ECO:0000313" key="15">
    <source>
        <dbReference type="Proteomes" id="UP000265000"/>
    </source>
</evidence>
<evidence type="ECO:0000256" key="10">
    <source>
        <dbReference type="PROSITE-ProRule" id="PRU00076"/>
    </source>
</evidence>
<feature type="domain" description="EGF-like" evidence="13">
    <location>
        <begin position="266"/>
        <end position="302"/>
    </location>
</feature>
<keyword evidence="7 12" id="KW-0472">Membrane</keyword>
<feature type="disulfide bond" evidence="10">
    <location>
        <begin position="292"/>
        <end position="301"/>
    </location>
</feature>
<evidence type="ECO:0000256" key="6">
    <source>
        <dbReference type="ARBA" id="ARBA00022989"/>
    </source>
</evidence>
<dbReference type="Ensembl" id="ENSFHET00000000267.1">
    <property type="protein sequence ID" value="ENSFHEP00000009567.1"/>
    <property type="gene ID" value="ENSFHEG00000010810.1"/>
</dbReference>
<dbReference type="PROSITE" id="PS00010">
    <property type="entry name" value="ASX_HYDROXYL"/>
    <property type="match status" value="2"/>
</dbReference>
<dbReference type="Pfam" id="PF00053">
    <property type="entry name" value="EGF_laminin"/>
    <property type="match status" value="1"/>
</dbReference>
<name>A0A3Q2PAX6_FUNHE</name>
<dbReference type="GO" id="GO:0032991">
    <property type="term" value="C:protein-containing complex"/>
    <property type="evidence" value="ECO:0007669"/>
    <property type="project" value="TreeGrafter"/>
</dbReference>
<dbReference type="GO" id="GO:0045197">
    <property type="term" value="P:establishment or maintenance of epithelial cell apical/basal polarity"/>
    <property type="evidence" value="ECO:0007669"/>
    <property type="project" value="TreeGrafter"/>
</dbReference>
<dbReference type="PANTHER" id="PTHR24049:SF38">
    <property type="entry name" value="DELTA-LIKE PROTEIN"/>
    <property type="match status" value="1"/>
</dbReference>
<organism evidence="14 15">
    <name type="scientific">Fundulus heteroclitus</name>
    <name type="common">Killifish</name>
    <name type="synonym">Mummichog</name>
    <dbReference type="NCBI Taxonomy" id="8078"/>
    <lineage>
        <taxon>Eukaryota</taxon>
        <taxon>Metazoa</taxon>
        <taxon>Chordata</taxon>
        <taxon>Craniata</taxon>
        <taxon>Vertebrata</taxon>
        <taxon>Euteleostomi</taxon>
        <taxon>Actinopterygii</taxon>
        <taxon>Neopterygii</taxon>
        <taxon>Teleostei</taxon>
        <taxon>Neoteleostei</taxon>
        <taxon>Acanthomorphata</taxon>
        <taxon>Ovalentaria</taxon>
        <taxon>Atherinomorphae</taxon>
        <taxon>Cyprinodontiformes</taxon>
        <taxon>Fundulidae</taxon>
        <taxon>Fundulus</taxon>
    </lineage>
</organism>
<evidence type="ECO:0000256" key="5">
    <source>
        <dbReference type="ARBA" id="ARBA00022737"/>
    </source>
</evidence>
<protein>
    <submittedName>
        <fullName evidence="14">Delta like non-canonical Notch ligand 2</fullName>
    </submittedName>
</protein>
<evidence type="ECO:0000256" key="4">
    <source>
        <dbReference type="ARBA" id="ARBA00022729"/>
    </source>
</evidence>
<dbReference type="Pfam" id="PF00008">
    <property type="entry name" value="EGF"/>
    <property type="match status" value="3"/>
</dbReference>
<proteinExistence type="predicted"/>
<feature type="region of interest" description="Disordered" evidence="11">
    <location>
        <begin position="377"/>
        <end position="398"/>
    </location>
</feature>
<dbReference type="InterPro" id="IPR018097">
    <property type="entry name" value="EGF_Ca-bd_CS"/>
</dbReference>
<dbReference type="CDD" id="cd00054">
    <property type="entry name" value="EGF_CA"/>
    <property type="match status" value="3"/>
</dbReference>
<dbReference type="Gene3D" id="2.10.25.10">
    <property type="entry name" value="Laminin"/>
    <property type="match status" value="5"/>
</dbReference>
<dbReference type="InterPro" id="IPR000742">
    <property type="entry name" value="EGF"/>
</dbReference>
<evidence type="ECO:0000256" key="12">
    <source>
        <dbReference type="SAM" id="Phobius"/>
    </source>
</evidence>
<keyword evidence="9" id="KW-0325">Glycoprotein</keyword>
<dbReference type="GO" id="GO:0005509">
    <property type="term" value="F:calcium ion binding"/>
    <property type="evidence" value="ECO:0007669"/>
    <property type="project" value="InterPro"/>
</dbReference>
<dbReference type="STRING" id="8078.ENSFHEP00000009567"/>
<keyword evidence="3 12" id="KW-0812">Transmembrane</keyword>
<dbReference type="PRINTS" id="PR00010">
    <property type="entry name" value="EGFBLOOD"/>
</dbReference>
<dbReference type="InterPro" id="IPR051022">
    <property type="entry name" value="Notch_Cell-Fate_Det"/>
</dbReference>
<dbReference type="InterPro" id="IPR009030">
    <property type="entry name" value="Growth_fac_rcpt_cys_sf"/>
</dbReference>
<dbReference type="PANTHER" id="PTHR24049">
    <property type="entry name" value="CRUMBS FAMILY MEMBER"/>
    <property type="match status" value="1"/>
</dbReference>
<dbReference type="PROSITE" id="PS00022">
    <property type="entry name" value="EGF_1"/>
    <property type="match status" value="6"/>
</dbReference>
<feature type="domain" description="EGF-like" evidence="13">
    <location>
        <begin position="145"/>
        <end position="183"/>
    </location>
</feature>